<evidence type="ECO:0000256" key="2">
    <source>
        <dbReference type="ARBA" id="ARBA00022670"/>
    </source>
</evidence>
<evidence type="ECO:0000313" key="10">
    <source>
        <dbReference type="Proteomes" id="UP000824081"/>
    </source>
</evidence>
<dbReference type="InterPro" id="IPR038765">
    <property type="entry name" value="Papain-like_cys_pep_sf"/>
</dbReference>
<feature type="signal peptide" evidence="6">
    <location>
        <begin position="1"/>
        <end position="23"/>
    </location>
</feature>
<dbReference type="GO" id="GO:0008234">
    <property type="term" value="F:cysteine-type peptidase activity"/>
    <property type="evidence" value="ECO:0007669"/>
    <property type="project" value="UniProtKB-KW"/>
</dbReference>
<feature type="region of interest" description="Disordered" evidence="5">
    <location>
        <begin position="28"/>
        <end position="92"/>
    </location>
</feature>
<evidence type="ECO:0000259" key="7">
    <source>
        <dbReference type="PROSITE" id="PS51781"/>
    </source>
</evidence>
<organism evidence="9 10">
    <name type="scientific">Candidatus Scatosoma pullistercoris</name>
    <dbReference type="NCBI Taxonomy" id="2840934"/>
    <lineage>
        <taxon>Bacteria</taxon>
        <taxon>Bacillati</taxon>
        <taxon>Bacillota</taxon>
        <taxon>Clostridia</taxon>
        <taxon>Candidatus Scatosoma</taxon>
    </lineage>
</organism>
<evidence type="ECO:0000313" key="9">
    <source>
        <dbReference type="EMBL" id="HIU58800.1"/>
    </source>
</evidence>
<sequence>MKNRHRKAAALILALCFTFFAAAGCGSSPPDFSDSSSGVSDSLPDPTIPEEGDDESGTESPESGTGNSGSGSGDDGSTLPPTSEPEPEPEPVKEYASYIKVTGQSVNMRTGAGTGYASVGSAEKGTTYIVAGKTGNWYKTYYRNQTVYIYSDYVSVFSIEKSDNAVVEDVIREGYKQLGVPYVYGAVRLHDGYGNFLSGFTKSKFDCSSLVQYVFHKAAGVILQTTTRTQVKQGIYIPRNQLSRGDCIYFTNSVRQNYTGVERIGHVAIYLGDNYILHTATDYARIEQISSTRWSYYVETRRFV</sequence>
<evidence type="ECO:0000256" key="6">
    <source>
        <dbReference type="SAM" id="SignalP"/>
    </source>
</evidence>
<dbReference type="PROSITE" id="PS51935">
    <property type="entry name" value="NLPC_P60"/>
    <property type="match status" value="1"/>
</dbReference>
<dbReference type="PROSITE" id="PS51781">
    <property type="entry name" value="SH3B"/>
    <property type="match status" value="1"/>
</dbReference>
<feature type="domain" description="NlpC/P60" evidence="8">
    <location>
        <begin position="164"/>
        <end position="304"/>
    </location>
</feature>
<keyword evidence="3" id="KW-0378">Hydrolase</keyword>
<reference evidence="9" key="2">
    <citation type="journal article" date="2021" name="PeerJ">
        <title>Extensive microbial diversity within the chicken gut microbiome revealed by metagenomics and culture.</title>
        <authorList>
            <person name="Gilroy R."/>
            <person name="Ravi A."/>
            <person name="Getino M."/>
            <person name="Pursley I."/>
            <person name="Horton D.L."/>
            <person name="Alikhan N.F."/>
            <person name="Baker D."/>
            <person name="Gharbi K."/>
            <person name="Hall N."/>
            <person name="Watson M."/>
            <person name="Adriaenssens E.M."/>
            <person name="Foster-Nyarko E."/>
            <person name="Jarju S."/>
            <person name="Secka A."/>
            <person name="Antonio M."/>
            <person name="Oren A."/>
            <person name="Chaudhuri R.R."/>
            <person name="La Ragione R."/>
            <person name="Hildebrand F."/>
            <person name="Pallen M.J."/>
        </authorList>
    </citation>
    <scope>NUCLEOTIDE SEQUENCE</scope>
    <source>
        <strain evidence="9">11687</strain>
    </source>
</reference>
<dbReference type="EMBL" id="DVMZ01000051">
    <property type="protein sequence ID" value="HIU58800.1"/>
    <property type="molecule type" value="Genomic_DNA"/>
</dbReference>
<dbReference type="Gene3D" id="2.30.30.40">
    <property type="entry name" value="SH3 Domains"/>
    <property type="match status" value="1"/>
</dbReference>
<keyword evidence="4" id="KW-0788">Thiol protease</keyword>
<feature type="compositionally biased region" description="Low complexity" evidence="5">
    <location>
        <begin position="28"/>
        <end position="45"/>
    </location>
</feature>
<feature type="domain" description="SH3b" evidence="7">
    <location>
        <begin position="95"/>
        <end position="158"/>
    </location>
</feature>
<gene>
    <name evidence="9" type="ORF">IAC57_01735</name>
</gene>
<evidence type="ECO:0000256" key="1">
    <source>
        <dbReference type="ARBA" id="ARBA00007074"/>
    </source>
</evidence>
<dbReference type="GO" id="GO:0006508">
    <property type="term" value="P:proteolysis"/>
    <property type="evidence" value="ECO:0007669"/>
    <property type="project" value="UniProtKB-KW"/>
</dbReference>
<dbReference type="SUPFAM" id="SSF54001">
    <property type="entry name" value="Cysteine proteinases"/>
    <property type="match status" value="1"/>
</dbReference>
<dbReference type="Pfam" id="PF00877">
    <property type="entry name" value="NLPC_P60"/>
    <property type="match status" value="1"/>
</dbReference>
<comment type="similarity">
    <text evidence="1">Belongs to the peptidase C40 family.</text>
</comment>
<feature type="chain" id="PRO_5038887498" evidence="6">
    <location>
        <begin position="24"/>
        <end position="304"/>
    </location>
</feature>
<reference evidence="9" key="1">
    <citation type="submission" date="2020-10" db="EMBL/GenBank/DDBJ databases">
        <authorList>
            <person name="Gilroy R."/>
        </authorList>
    </citation>
    <scope>NUCLEOTIDE SEQUENCE</scope>
    <source>
        <strain evidence="9">11687</strain>
    </source>
</reference>
<evidence type="ECO:0000256" key="5">
    <source>
        <dbReference type="SAM" id="MobiDB-lite"/>
    </source>
</evidence>
<dbReference type="InterPro" id="IPR051202">
    <property type="entry name" value="Peptidase_C40"/>
</dbReference>
<accession>A0A9D1MEP1</accession>
<dbReference type="PANTHER" id="PTHR47053">
    <property type="entry name" value="MUREIN DD-ENDOPEPTIDASE MEPH-RELATED"/>
    <property type="match status" value="1"/>
</dbReference>
<dbReference type="PROSITE" id="PS51257">
    <property type="entry name" value="PROKAR_LIPOPROTEIN"/>
    <property type="match status" value="1"/>
</dbReference>
<dbReference type="Pfam" id="PF08239">
    <property type="entry name" value="SH3_3"/>
    <property type="match status" value="1"/>
</dbReference>
<keyword evidence="2" id="KW-0645">Protease</keyword>
<dbReference type="Proteomes" id="UP000824081">
    <property type="component" value="Unassembled WGS sequence"/>
</dbReference>
<name>A0A9D1MEP1_9FIRM</name>
<feature type="compositionally biased region" description="Acidic residues" evidence="5">
    <location>
        <begin position="48"/>
        <end position="57"/>
    </location>
</feature>
<proteinExistence type="inferred from homology"/>
<evidence type="ECO:0000256" key="4">
    <source>
        <dbReference type="ARBA" id="ARBA00022807"/>
    </source>
</evidence>
<comment type="caution">
    <text evidence="9">The sequence shown here is derived from an EMBL/GenBank/DDBJ whole genome shotgun (WGS) entry which is preliminary data.</text>
</comment>
<dbReference type="PANTHER" id="PTHR47053:SF1">
    <property type="entry name" value="MUREIN DD-ENDOPEPTIDASE MEPH-RELATED"/>
    <property type="match status" value="1"/>
</dbReference>
<dbReference type="InterPro" id="IPR000064">
    <property type="entry name" value="NLP_P60_dom"/>
</dbReference>
<evidence type="ECO:0000256" key="3">
    <source>
        <dbReference type="ARBA" id="ARBA00022801"/>
    </source>
</evidence>
<dbReference type="InterPro" id="IPR003646">
    <property type="entry name" value="SH3-like_bac-type"/>
</dbReference>
<dbReference type="Gene3D" id="3.90.1720.10">
    <property type="entry name" value="endopeptidase domain like (from Nostoc punctiforme)"/>
    <property type="match status" value="1"/>
</dbReference>
<evidence type="ECO:0000259" key="8">
    <source>
        <dbReference type="PROSITE" id="PS51935"/>
    </source>
</evidence>
<dbReference type="AlphaFoldDB" id="A0A9D1MEP1"/>
<keyword evidence="6" id="KW-0732">Signal</keyword>
<protein>
    <submittedName>
        <fullName evidence="9">C40 family peptidase</fullName>
    </submittedName>
</protein>